<comment type="pathway">
    <text evidence="1">Protein modification; protein glycosylation.</text>
</comment>
<evidence type="ECO:0000256" key="5">
    <source>
        <dbReference type="ARBA" id="ARBA00022679"/>
    </source>
</evidence>
<name>A0ABX7B4W3_9PROT</name>
<accession>A0ABX7B4W3</accession>
<dbReference type="PANTHER" id="PTHR44998:SF1">
    <property type="entry name" value="UDP-N-ACETYLGLUCOSAMINE--PEPTIDE N-ACETYLGLUCOSAMINYLTRANSFERASE 110 KDA SUBUNIT"/>
    <property type="match status" value="1"/>
</dbReference>
<feature type="domain" description="O-GlcNAc transferase C-terminal" evidence="9">
    <location>
        <begin position="660"/>
        <end position="830"/>
    </location>
</feature>
<proteinExistence type="inferred from homology"/>
<dbReference type="Gene3D" id="3.40.50.11380">
    <property type="match status" value="1"/>
</dbReference>
<evidence type="ECO:0000256" key="3">
    <source>
        <dbReference type="ARBA" id="ARBA00011970"/>
    </source>
</evidence>
<keyword evidence="7 8" id="KW-0802">TPR repeat</keyword>
<dbReference type="PROSITE" id="PS50005">
    <property type="entry name" value="TPR"/>
    <property type="match status" value="4"/>
</dbReference>
<feature type="repeat" description="TPR" evidence="8">
    <location>
        <begin position="307"/>
        <end position="340"/>
    </location>
</feature>
<sequence>MLAELLKTAQHHHEAGRLAEAARACRQAMALAPPAGTLLVIGQVGAQAGDWDLAADAFGILAAARPEDPDILLEYGIARRHQGRPDDAAEAYRRAIGLDPGMIEAWLNLGHALLELGNPAEAAGAFGTAAALAPDHPPAHASLGMALLAAGDPAGAEAAFRDSLARDPSGMPALAGLGTALVRLGRLSDAAEVHRHTLAVDPSLASAWHDLAMVLAALELPERAAPAARRAVLCDPADSAAPLTLGNILLVLDRLDGAEAAYRHAASLRPDGVDAWNNLGFCLSRLGRHGDARDALARAAALDPAYATSWCNLGTALAGLGRHGEADAMWRRTLRLWPDHPEALISLANARLRDHRLDAAAATLGHALAVTPDFARAQTMLGNILLDQGHTGRARTAFRQARRLCGDPGLEVKEALALPIIPESEAHIREVRERLADGVARLAGRGIRLRDPLAQVGQTCFYLAYHAADDRPLQQAVAGLYEAACPDLLQDRADPPPRPDGRTHVGFVSQYWHQHTIAKLNLGLIRTLDRERFHVTLFTTPHAGDALRDALVRAADATVELPLDLGAARDAIAARRLDVLYYADIGMSALTYFLAFARLAPLQCLTWGHPDTTGIRNLDRFLSCAAMEPDGAERHYSERLVRLPGTTLHYARPRLPARLKPRSAFGLPDDAHLYVCPQSLFKIHPDFDRALVDLLRRDPKGLVVLLSGRDRNLDALLRRRLAAAGADVAARFRFLRQMPLPDFLSLVACSDVMLDPLHYSGGNTSLEAFALGTPIVTWPGAFMRGRHTHGFYRLMGLDDCVARDHAHYVDLALDLASQPDRRAHVIRRVLDRVPLLFDDAKSVRAIENEILQTE</sequence>
<dbReference type="EC" id="2.4.1.255" evidence="3"/>
<evidence type="ECO:0000259" key="9">
    <source>
        <dbReference type="Pfam" id="PF13844"/>
    </source>
</evidence>
<keyword evidence="11" id="KW-1185">Reference proteome</keyword>
<keyword evidence="4" id="KW-0328">Glycosyltransferase</keyword>
<feature type="repeat" description="TPR" evidence="8">
    <location>
        <begin position="69"/>
        <end position="102"/>
    </location>
</feature>
<evidence type="ECO:0000313" key="11">
    <source>
        <dbReference type="Proteomes" id="UP000595197"/>
    </source>
</evidence>
<dbReference type="RefSeq" id="WP_201074325.1">
    <property type="nucleotide sequence ID" value="NZ_CP067420.1"/>
</dbReference>
<evidence type="ECO:0000313" key="10">
    <source>
        <dbReference type="EMBL" id="QQP88850.1"/>
    </source>
</evidence>
<comment type="similarity">
    <text evidence="2">Belongs to the glycosyltransferase 41 family. O-GlcNAc transferase subfamily.</text>
</comment>
<dbReference type="InterPro" id="IPR011990">
    <property type="entry name" value="TPR-like_helical_dom_sf"/>
</dbReference>
<keyword evidence="6" id="KW-0677">Repeat</keyword>
<reference evidence="10" key="1">
    <citation type="submission" date="2021-02" db="EMBL/GenBank/DDBJ databases">
        <title>Skermanella TT6 skin isolate.</title>
        <authorList>
            <person name="Lee K."/>
            <person name="Ganzorig M."/>
        </authorList>
    </citation>
    <scope>NUCLEOTIDE SEQUENCE</scope>
    <source>
        <strain evidence="10">TT6</strain>
    </source>
</reference>
<evidence type="ECO:0000256" key="6">
    <source>
        <dbReference type="ARBA" id="ARBA00022737"/>
    </source>
</evidence>
<gene>
    <name evidence="10" type="ORF">IGS68_23000</name>
</gene>
<dbReference type="SUPFAM" id="SSF53756">
    <property type="entry name" value="UDP-Glycosyltransferase/glycogen phosphorylase"/>
    <property type="match status" value="1"/>
</dbReference>
<feature type="repeat" description="TPR" evidence="8">
    <location>
        <begin position="273"/>
        <end position="306"/>
    </location>
</feature>
<evidence type="ECO:0000256" key="2">
    <source>
        <dbReference type="ARBA" id="ARBA00005386"/>
    </source>
</evidence>
<dbReference type="PANTHER" id="PTHR44998">
    <property type="match status" value="1"/>
</dbReference>
<evidence type="ECO:0000256" key="7">
    <source>
        <dbReference type="ARBA" id="ARBA00022803"/>
    </source>
</evidence>
<protein>
    <recommendedName>
        <fullName evidence="3">protein O-GlcNAc transferase</fullName>
        <ecNumber evidence="3">2.4.1.255</ecNumber>
    </recommendedName>
</protein>
<dbReference type="Proteomes" id="UP000595197">
    <property type="component" value="Chromosome"/>
</dbReference>
<evidence type="ECO:0000256" key="1">
    <source>
        <dbReference type="ARBA" id="ARBA00004922"/>
    </source>
</evidence>
<dbReference type="Pfam" id="PF13844">
    <property type="entry name" value="Glyco_transf_41"/>
    <property type="match status" value="1"/>
</dbReference>
<dbReference type="Gene3D" id="1.25.40.10">
    <property type="entry name" value="Tetratricopeptide repeat domain"/>
    <property type="match status" value="3"/>
</dbReference>
<dbReference type="InterPro" id="IPR029489">
    <property type="entry name" value="OGT/SEC/SPY_C"/>
</dbReference>
<organism evidence="10 11">
    <name type="scientific">Skermanella cutis</name>
    <dbReference type="NCBI Taxonomy" id="2775420"/>
    <lineage>
        <taxon>Bacteria</taxon>
        <taxon>Pseudomonadati</taxon>
        <taxon>Pseudomonadota</taxon>
        <taxon>Alphaproteobacteria</taxon>
        <taxon>Rhodospirillales</taxon>
        <taxon>Azospirillaceae</taxon>
        <taxon>Skermanella</taxon>
    </lineage>
</organism>
<evidence type="ECO:0000256" key="4">
    <source>
        <dbReference type="ARBA" id="ARBA00022676"/>
    </source>
</evidence>
<feature type="repeat" description="TPR" evidence="8">
    <location>
        <begin position="103"/>
        <end position="136"/>
    </location>
</feature>
<dbReference type="InterPro" id="IPR019734">
    <property type="entry name" value="TPR_rpt"/>
</dbReference>
<keyword evidence="5" id="KW-0808">Transferase</keyword>
<dbReference type="Pfam" id="PF14559">
    <property type="entry name" value="TPR_19"/>
    <property type="match status" value="1"/>
</dbReference>
<dbReference type="EMBL" id="CP067420">
    <property type="protein sequence ID" value="QQP88850.1"/>
    <property type="molecule type" value="Genomic_DNA"/>
</dbReference>
<dbReference type="SUPFAM" id="SSF48452">
    <property type="entry name" value="TPR-like"/>
    <property type="match status" value="3"/>
</dbReference>
<dbReference type="SMART" id="SM00028">
    <property type="entry name" value="TPR"/>
    <property type="match status" value="11"/>
</dbReference>
<dbReference type="Gene3D" id="3.40.50.2000">
    <property type="entry name" value="Glycogen Phosphorylase B"/>
    <property type="match status" value="1"/>
</dbReference>
<evidence type="ECO:0000256" key="8">
    <source>
        <dbReference type="PROSITE-ProRule" id="PRU00339"/>
    </source>
</evidence>
<dbReference type="Pfam" id="PF13432">
    <property type="entry name" value="TPR_16"/>
    <property type="match status" value="4"/>
</dbReference>